<feature type="compositionally biased region" description="Polar residues" evidence="1">
    <location>
        <begin position="169"/>
        <end position="184"/>
    </location>
</feature>
<organism evidence="4 5">
    <name type="scientific">Vombatus ursinus</name>
    <name type="common">Common wombat</name>
    <dbReference type="NCBI Taxonomy" id="29139"/>
    <lineage>
        <taxon>Eukaryota</taxon>
        <taxon>Metazoa</taxon>
        <taxon>Chordata</taxon>
        <taxon>Craniata</taxon>
        <taxon>Vertebrata</taxon>
        <taxon>Euteleostomi</taxon>
        <taxon>Mammalia</taxon>
        <taxon>Metatheria</taxon>
        <taxon>Diprotodontia</taxon>
        <taxon>Vombatidae</taxon>
        <taxon>Vombatus</taxon>
    </lineage>
</organism>
<keyword evidence="5" id="KW-1185">Reference proteome</keyword>
<evidence type="ECO:0000256" key="3">
    <source>
        <dbReference type="SAM" id="SignalP"/>
    </source>
</evidence>
<feature type="compositionally biased region" description="Polar residues" evidence="1">
    <location>
        <begin position="266"/>
        <end position="278"/>
    </location>
</feature>
<evidence type="ECO:0000313" key="4">
    <source>
        <dbReference type="Ensembl" id="ENSVURP00010032265.1"/>
    </source>
</evidence>
<accession>A0A4X2MEW7</accession>
<dbReference type="Proteomes" id="UP000314987">
    <property type="component" value="Unassembled WGS sequence"/>
</dbReference>
<feature type="compositionally biased region" description="Low complexity" evidence="1">
    <location>
        <begin position="192"/>
        <end position="212"/>
    </location>
</feature>
<evidence type="ECO:0000313" key="5">
    <source>
        <dbReference type="Proteomes" id="UP000314987"/>
    </source>
</evidence>
<keyword evidence="2" id="KW-0472">Membrane</keyword>
<feature type="chain" id="PRO_5021354042" evidence="3">
    <location>
        <begin position="19"/>
        <end position="415"/>
    </location>
</feature>
<feature type="compositionally biased region" description="Low complexity" evidence="1">
    <location>
        <begin position="298"/>
        <end position="312"/>
    </location>
</feature>
<dbReference type="GeneTree" id="ENSGT00940000153377"/>
<keyword evidence="2" id="KW-0812">Transmembrane</keyword>
<reference evidence="4" key="3">
    <citation type="submission" date="2025-09" db="UniProtKB">
        <authorList>
            <consortium name="Ensembl"/>
        </authorList>
    </citation>
    <scope>IDENTIFICATION</scope>
</reference>
<feature type="region of interest" description="Disordered" evidence="1">
    <location>
        <begin position="119"/>
        <end position="342"/>
    </location>
</feature>
<feature type="signal peptide" evidence="3">
    <location>
        <begin position="1"/>
        <end position="18"/>
    </location>
</feature>
<feature type="compositionally biased region" description="Polar residues" evidence="1">
    <location>
        <begin position="213"/>
        <end position="230"/>
    </location>
</feature>
<dbReference type="AlphaFoldDB" id="A0A4X2MEW7"/>
<reference evidence="5" key="1">
    <citation type="submission" date="2018-12" db="EMBL/GenBank/DDBJ databases">
        <authorList>
            <person name="Yazar S."/>
        </authorList>
    </citation>
    <scope>NUCLEOTIDE SEQUENCE [LARGE SCALE GENOMIC DNA]</scope>
</reference>
<dbReference type="Ensembl" id="ENSVURT00010036742.1">
    <property type="protein sequence ID" value="ENSVURP00010032265.1"/>
    <property type="gene ID" value="ENSVURG00010024627.1"/>
</dbReference>
<dbReference type="Pfam" id="PF17823">
    <property type="entry name" value="DUF5585"/>
    <property type="match status" value="1"/>
</dbReference>
<sequence>MWAPVTFLWLSSLSLSLSQNRLSSLKESQAQVLQIQRVQSQEQCSQTCKDPGMAEYALEKQNNVTTTEPLLTRAHPGPSPAPPPNTIIRNTREIAQKTPPVSVSAGNHTELGTETLNGTYGSISATPNTSSSLGPATSAATVGSSALTTPQVQRTTEKTSVATRMMASAPSTRVGSASLPVTRNQTDDHADSPSTPAGTTATGPKAGSASSPTVQALPTHSGISPTSSSLVPPKGGSARGSLSPEIPVATSSPAPFSSKASAEAFTSTPSIATGTRAESPTKPEPAPFTARATDRKATPTAAPTTTAQAAETSGTSQNTERAVPQTTLSPAESSPTTLETSARTVTESPYMWIATAPFTQYLVNRNLLLAMLLAGTVFFIAVLVLLTTQAYESYKKKDYTQVDYLINGMYADSEM</sequence>
<feature type="compositionally biased region" description="Polar residues" evidence="1">
    <location>
        <begin position="313"/>
        <end position="342"/>
    </location>
</feature>
<feature type="transmembrane region" description="Helical" evidence="2">
    <location>
        <begin position="367"/>
        <end position="387"/>
    </location>
</feature>
<keyword evidence="2" id="KW-1133">Transmembrane helix</keyword>
<evidence type="ECO:0000256" key="1">
    <source>
        <dbReference type="SAM" id="MobiDB-lite"/>
    </source>
</evidence>
<feature type="compositionally biased region" description="Polar residues" evidence="1">
    <location>
        <begin position="119"/>
        <end position="162"/>
    </location>
</feature>
<keyword evidence="3" id="KW-0732">Signal</keyword>
<gene>
    <name evidence="4" type="primary">CUNH11orf24</name>
</gene>
<dbReference type="InterPro" id="IPR041056">
    <property type="entry name" value="DUF5585"/>
</dbReference>
<name>A0A4X2MEW7_VOMUR</name>
<reference evidence="4" key="2">
    <citation type="submission" date="2025-08" db="UniProtKB">
        <authorList>
            <consortium name="Ensembl"/>
        </authorList>
    </citation>
    <scope>IDENTIFICATION</scope>
</reference>
<protein>
    <submittedName>
        <fullName evidence="4">Uncharacterized protein</fullName>
    </submittedName>
</protein>
<feature type="compositionally biased region" description="Low complexity" evidence="1">
    <location>
        <begin position="249"/>
        <end position="265"/>
    </location>
</feature>
<evidence type="ECO:0000256" key="2">
    <source>
        <dbReference type="SAM" id="Phobius"/>
    </source>
</evidence>
<proteinExistence type="predicted"/>